<dbReference type="AlphaFoldDB" id="A0A6A6PTW8"/>
<reference evidence="1" key="1">
    <citation type="journal article" date="2020" name="Stud. Mycol.">
        <title>101 Dothideomycetes genomes: a test case for predicting lifestyles and emergence of pathogens.</title>
        <authorList>
            <person name="Haridas S."/>
            <person name="Albert R."/>
            <person name="Binder M."/>
            <person name="Bloem J."/>
            <person name="Labutti K."/>
            <person name="Salamov A."/>
            <person name="Andreopoulos B."/>
            <person name="Baker S."/>
            <person name="Barry K."/>
            <person name="Bills G."/>
            <person name="Bluhm B."/>
            <person name="Cannon C."/>
            <person name="Castanera R."/>
            <person name="Culley D."/>
            <person name="Daum C."/>
            <person name="Ezra D."/>
            <person name="Gonzalez J."/>
            <person name="Henrissat B."/>
            <person name="Kuo A."/>
            <person name="Liang C."/>
            <person name="Lipzen A."/>
            <person name="Lutzoni F."/>
            <person name="Magnuson J."/>
            <person name="Mondo S."/>
            <person name="Nolan M."/>
            <person name="Ohm R."/>
            <person name="Pangilinan J."/>
            <person name="Park H.-J."/>
            <person name="Ramirez L."/>
            <person name="Alfaro M."/>
            <person name="Sun H."/>
            <person name="Tritt A."/>
            <person name="Yoshinaga Y."/>
            <person name="Zwiers L.-H."/>
            <person name="Turgeon B."/>
            <person name="Goodwin S."/>
            <person name="Spatafora J."/>
            <person name="Crous P."/>
            <person name="Grigoriev I."/>
        </authorList>
    </citation>
    <scope>NUCLEOTIDE SEQUENCE</scope>
    <source>
        <strain evidence="1">CBS 113389</strain>
    </source>
</reference>
<dbReference type="RefSeq" id="XP_033589776.1">
    <property type="nucleotide sequence ID" value="XM_033729536.1"/>
</dbReference>
<evidence type="ECO:0000313" key="2">
    <source>
        <dbReference type="Proteomes" id="UP000799767"/>
    </source>
</evidence>
<keyword evidence="2" id="KW-1185">Reference proteome</keyword>
<dbReference type="Proteomes" id="UP000799767">
    <property type="component" value="Unassembled WGS sequence"/>
</dbReference>
<dbReference type="EMBL" id="MU001635">
    <property type="protein sequence ID" value="KAF2483206.1"/>
    <property type="molecule type" value="Genomic_DNA"/>
</dbReference>
<name>A0A6A6PTW8_9PEZI</name>
<dbReference type="GeneID" id="54470538"/>
<accession>A0A6A6PTW8</accession>
<sequence>MACSSGVTLRLASNIFTYTLLCLPSSIVSKPVLIYKLLLVAAPLHCDMCTQLLEVYTCGDMVWNPTDSTWTRCGRKIWVTCRMPNGQVGDGEPHPDPRNGGENLCEEAVRLGVGFGKCSRGIEHYNTQEQPDPHGRRCQVHQDGFLAQMMHAGEVNLENTRLAVRRRRSLRRCR</sequence>
<proteinExistence type="predicted"/>
<gene>
    <name evidence="1" type="ORF">BDY17DRAFT_143289</name>
</gene>
<evidence type="ECO:0000313" key="1">
    <source>
        <dbReference type="EMBL" id="KAF2483206.1"/>
    </source>
</evidence>
<organism evidence="1 2">
    <name type="scientific">Neohortaea acidophila</name>
    <dbReference type="NCBI Taxonomy" id="245834"/>
    <lineage>
        <taxon>Eukaryota</taxon>
        <taxon>Fungi</taxon>
        <taxon>Dikarya</taxon>
        <taxon>Ascomycota</taxon>
        <taxon>Pezizomycotina</taxon>
        <taxon>Dothideomycetes</taxon>
        <taxon>Dothideomycetidae</taxon>
        <taxon>Mycosphaerellales</taxon>
        <taxon>Teratosphaeriaceae</taxon>
        <taxon>Neohortaea</taxon>
    </lineage>
</organism>
<protein>
    <submittedName>
        <fullName evidence="1">Uncharacterized protein</fullName>
    </submittedName>
</protein>